<gene>
    <name evidence="1" type="ORF">TRL7639_00339</name>
</gene>
<dbReference type="Proteomes" id="UP000193077">
    <property type="component" value="Unassembled WGS sequence"/>
</dbReference>
<proteinExistence type="predicted"/>
<name>A0A1Y5RH17_9RHOB</name>
<dbReference type="GO" id="GO:0005509">
    <property type="term" value="F:calcium ion binding"/>
    <property type="evidence" value="ECO:0007669"/>
    <property type="project" value="InterPro"/>
</dbReference>
<sequence length="347" mass="36652">MELLLLLGLGVAVGAGVIVSNDDDDDEVAEVTGFDLDENNDLVGTMGNDTLSAGNLDQLEDNQSAEVRGGEGDDLIDFNAVLDEEDTSGGLHSLGLTSTEVSGGAGNDTIVMEDFDDYDNTIAGGDGDDSIRYSDRYSSPNTVIEGGNGNDTIDASDADDVDIYGGAGDDYIQALYEGYSGDGYTTRVYGGEGDDTLRLDPVSPFQTFSHVATQEAFGGAGADRFELLIDEGEISDDSLTAEDVREQNENPYEPGYDMFFVDDETLGAVAFSLPDFEAGVDVLSIEANTLNDEYTFAGARSEADGDDGSRIILTYESDELVTREVHILIGAPGVTMADVELIDGTTA</sequence>
<dbReference type="AlphaFoldDB" id="A0A1Y5RH17"/>
<dbReference type="EMBL" id="FWFO01000001">
    <property type="protein sequence ID" value="SLN16983.1"/>
    <property type="molecule type" value="Genomic_DNA"/>
</dbReference>
<evidence type="ECO:0000313" key="1">
    <source>
        <dbReference type="EMBL" id="SLN16983.1"/>
    </source>
</evidence>
<keyword evidence="2" id="KW-1185">Reference proteome</keyword>
<dbReference type="SUPFAM" id="SSF51120">
    <property type="entry name" value="beta-Roll"/>
    <property type="match status" value="1"/>
</dbReference>
<dbReference type="InterPro" id="IPR011049">
    <property type="entry name" value="Serralysin-like_metalloprot_C"/>
</dbReference>
<dbReference type="RefSeq" id="WP_133057589.1">
    <property type="nucleotide sequence ID" value="NZ_FWFO01000001.1"/>
</dbReference>
<dbReference type="PRINTS" id="PR00313">
    <property type="entry name" value="CABNDNGRPT"/>
</dbReference>
<accession>A0A1Y5RH17</accession>
<evidence type="ECO:0000313" key="2">
    <source>
        <dbReference type="Proteomes" id="UP000193077"/>
    </source>
</evidence>
<dbReference type="Pfam" id="PF00353">
    <property type="entry name" value="HemolysinCabind"/>
    <property type="match status" value="5"/>
</dbReference>
<evidence type="ECO:0008006" key="3">
    <source>
        <dbReference type="Google" id="ProtNLM"/>
    </source>
</evidence>
<dbReference type="Gene3D" id="2.160.20.160">
    <property type="match status" value="1"/>
</dbReference>
<dbReference type="OrthoDB" id="7773951at2"/>
<dbReference type="InterPro" id="IPR001343">
    <property type="entry name" value="Hemolysn_Ca-bd"/>
</dbReference>
<organism evidence="1 2">
    <name type="scientific">Falsiruegeria litorea R37</name>
    <dbReference type="NCBI Taxonomy" id="1200284"/>
    <lineage>
        <taxon>Bacteria</taxon>
        <taxon>Pseudomonadati</taxon>
        <taxon>Pseudomonadota</taxon>
        <taxon>Alphaproteobacteria</taxon>
        <taxon>Rhodobacterales</taxon>
        <taxon>Roseobacteraceae</taxon>
        <taxon>Falsiruegeria</taxon>
    </lineage>
</organism>
<reference evidence="1 2" key="1">
    <citation type="submission" date="2017-03" db="EMBL/GenBank/DDBJ databases">
        <authorList>
            <person name="Afonso C.L."/>
            <person name="Miller P.J."/>
            <person name="Scott M.A."/>
            <person name="Spackman E."/>
            <person name="Goraichik I."/>
            <person name="Dimitrov K.M."/>
            <person name="Suarez D.L."/>
            <person name="Swayne D.E."/>
        </authorList>
    </citation>
    <scope>NUCLEOTIDE SEQUENCE [LARGE SCALE GENOMIC DNA]</scope>
    <source>
        <strain evidence="1 2">CECT 7639</strain>
    </source>
</reference>
<protein>
    <recommendedName>
        <fullName evidence="3">Hemolysin, chromosomal</fullName>
    </recommendedName>
</protein>